<dbReference type="OrthoDB" id="1435636at2759"/>
<dbReference type="AlphaFoldDB" id="A0A9W7MK87"/>
<evidence type="ECO:0008006" key="3">
    <source>
        <dbReference type="Google" id="ProtNLM"/>
    </source>
</evidence>
<dbReference type="Gene3D" id="3.60.10.10">
    <property type="entry name" value="Endonuclease/exonuclease/phosphatase"/>
    <property type="match status" value="1"/>
</dbReference>
<keyword evidence="2" id="KW-1185">Reference proteome</keyword>
<reference evidence="1" key="1">
    <citation type="submission" date="2023-05" db="EMBL/GenBank/DDBJ databases">
        <title>Genome and transcriptome analyses reveal genes involved in the formation of fine ridges on petal epidermal cells in Hibiscus trionum.</title>
        <authorList>
            <person name="Koshimizu S."/>
            <person name="Masuda S."/>
            <person name="Ishii T."/>
            <person name="Shirasu K."/>
            <person name="Hoshino A."/>
            <person name="Arita M."/>
        </authorList>
    </citation>
    <scope>NUCLEOTIDE SEQUENCE</scope>
    <source>
        <strain evidence="1">Hamamatsu line</strain>
    </source>
</reference>
<dbReference type="SUPFAM" id="SSF56219">
    <property type="entry name" value="DNase I-like"/>
    <property type="match status" value="1"/>
</dbReference>
<name>A0A9W7MK87_HIBTR</name>
<comment type="caution">
    <text evidence="1">The sequence shown here is derived from an EMBL/GenBank/DDBJ whole genome shotgun (WGS) entry which is preliminary data.</text>
</comment>
<dbReference type="Proteomes" id="UP001165190">
    <property type="component" value="Unassembled WGS sequence"/>
</dbReference>
<accession>A0A9W7MK87</accession>
<dbReference type="PANTHER" id="PTHR33710">
    <property type="entry name" value="BNAC02G09200D PROTEIN"/>
    <property type="match status" value="1"/>
</dbReference>
<proteinExistence type="predicted"/>
<evidence type="ECO:0000313" key="2">
    <source>
        <dbReference type="Proteomes" id="UP001165190"/>
    </source>
</evidence>
<evidence type="ECO:0000313" key="1">
    <source>
        <dbReference type="EMBL" id="GMJ07808.1"/>
    </source>
</evidence>
<gene>
    <name evidence="1" type="ORF">HRI_004450000</name>
</gene>
<organism evidence="1 2">
    <name type="scientific">Hibiscus trionum</name>
    <name type="common">Flower of an hour</name>
    <dbReference type="NCBI Taxonomy" id="183268"/>
    <lineage>
        <taxon>Eukaryota</taxon>
        <taxon>Viridiplantae</taxon>
        <taxon>Streptophyta</taxon>
        <taxon>Embryophyta</taxon>
        <taxon>Tracheophyta</taxon>
        <taxon>Spermatophyta</taxon>
        <taxon>Magnoliopsida</taxon>
        <taxon>eudicotyledons</taxon>
        <taxon>Gunneridae</taxon>
        <taxon>Pentapetalae</taxon>
        <taxon>rosids</taxon>
        <taxon>malvids</taxon>
        <taxon>Malvales</taxon>
        <taxon>Malvaceae</taxon>
        <taxon>Malvoideae</taxon>
        <taxon>Hibiscus</taxon>
    </lineage>
</organism>
<dbReference type="PANTHER" id="PTHR33710:SF64">
    <property type="entry name" value="ENDONUCLEASE_EXONUCLEASE_PHOSPHATASE DOMAIN-CONTAINING PROTEIN"/>
    <property type="match status" value="1"/>
</dbReference>
<sequence>MEIFSEFINDLGLLEPNTKGGSFTWSSLRENPTYNKLDRFLMSIELAILWPRLSQFILPRGLSDHNPMSLGQENFDWGSKPFKWFDNWFEERELMVKIQNACEAGKGLGISKILKIVKNST</sequence>
<dbReference type="InterPro" id="IPR036691">
    <property type="entry name" value="Endo/exonu/phosph_ase_sf"/>
</dbReference>
<protein>
    <recommendedName>
        <fullName evidence="3">Endonuclease/exonuclease/phosphatase domain-containing protein</fullName>
    </recommendedName>
</protein>
<dbReference type="EMBL" id="BSYR01000049">
    <property type="protein sequence ID" value="GMJ07808.1"/>
    <property type="molecule type" value="Genomic_DNA"/>
</dbReference>